<evidence type="ECO:0000313" key="2">
    <source>
        <dbReference type="EMBL" id="GAA2128895.1"/>
    </source>
</evidence>
<organism evidence="2 3">
    <name type="scientific">Streptomyces synnematoformans</name>
    <dbReference type="NCBI Taxonomy" id="415721"/>
    <lineage>
        <taxon>Bacteria</taxon>
        <taxon>Bacillati</taxon>
        <taxon>Actinomycetota</taxon>
        <taxon>Actinomycetes</taxon>
        <taxon>Kitasatosporales</taxon>
        <taxon>Streptomycetaceae</taxon>
        <taxon>Streptomyces</taxon>
    </lineage>
</organism>
<sequence>MTAGSAVGDLGPMTAAASIAGGFTESERRHILDRACAAVGLDSSGARLLRGHTNAVILLAGKPVVVKIARRGSQLADVARTVTLVRWLMSVGFPTVSLLPVDQPVVVDQHAVTFWTYLPQPSDPVAAAQLAGPLYALHSLTPPLALPAHDNVRAIRRSISAITHLPTPTVNFLSGCADRLECELQEIDFDRQPGIIQGDPQHRNALHTQAGVVLCDWDTVSLGQPEWDLVTVEIHCRRFGHGSRHYERFAEAYGWDVMRWPGYNTLARIRELRMITTNARKVGHTPGSLEEVKRRIEGVRRGDTELRWRIL</sequence>
<reference evidence="3" key="1">
    <citation type="journal article" date="2019" name="Int. J. Syst. Evol. Microbiol.">
        <title>The Global Catalogue of Microorganisms (GCM) 10K type strain sequencing project: providing services to taxonomists for standard genome sequencing and annotation.</title>
        <authorList>
            <consortium name="The Broad Institute Genomics Platform"/>
            <consortium name="The Broad Institute Genome Sequencing Center for Infectious Disease"/>
            <person name="Wu L."/>
            <person name="Ma J."/>
        </authorList>
    </citation>
    <scope>NUCLEOTIDE SEQUENCE [LARGE SCALE GENOMIC DNA]</scope>
    <source>
        <strain evidence="3">JCM 15481</strain>
    </source>
</reference>
<dbReference type="EMBL" id="BAAAPF010000119">
    <property type="protein sequence ID" value="GAA2128895.1"/>
    <property type="molecule type" value="Genomic_DNA"/>
</dbReference>
<dbReference type="InterPro" id="IPR002575">
    <property type="entry name" value="Aminoglycoside_PTrfase"/>
</dbReference>
<accession>A0ABP5K9S1</accession>
<comment type="caution">
    <text evidence="2">The sequence shown here is derived from an EMBL/GenBank/DDBJ whole genome shotgun (WGS) entry which is preliminary data.</text>
</comment>
<dbReference type="SUPFAM" id="SSF56112">
    <property type="entry name" value="Protein kinase-like (PK-like)"/>
    <property type="match status" value="1"/>
</dbReference>
<dbReference type="Pfam" id="PF01636">
    <property type="entry name" value="APH"/>
    <property type="match status" value="1"/>
</dbReference>
<dbReference type="InterPro" id="IPR011009">
    <property type="entry name" value="Kinase-like_dom_sf"/>
</dbReference>
<name>A0ABP5K9S1_9ACTN</name>
<keyword evidence="3" id="KW-1185">Reference proteome</keyword>
<dbReference type="Gene3D" id="3.90.1200.10">
    <property type="match status" value="1"/>
</dbReference>
<feature type="domain" description="Aminoglycoside phosphotransferase" evidence="1">
    <location>
        <begin position="50"/>
        <end position="259"/>
    </location>
</feature>
<evidence type="ECO:0000313" key="3">
    <source>
        <dbReference type="Proteomes" id="UP001500443"/>
    </source>
</evidence>
<dbReference type="Proteomes" id="UP001500443">
    <property type="component" value="Unassembled WGS sequence"/>
</dbReference>
<protein>
    <submittedName>
        <fullName evidence="2">Aminoglycoside phosphotransferase family protein</fullName>
    </submittedName>
</protein>
<gene>
    <name evidence="2" type="ORF">GCM10009802_36490</name>
</gene>
<evidence type="ECO:0000259" key="1">
    <source>
        <dbReference type="Pfam" id="PF01636"/>
    </source>
</evidence>
<proteinExistence type="predicted"/>